<feature type="region of interest" description="Disordered" evidence="1">
    <location>
        <begin position="270"/>
        <end position="289"/>
    </location>
</feature>
<keyword evidence="3" id="KW-1185">Reference proteome</keyword>
<dbReference type="STRING" id="240159.A0A4U5U8L4"/>
<proteinExistence type="predicted"/>
<dbReference type="EMBL" id="CM014082">
    <property type="protein sequence ID" value="TKS70673.1"/>
    <property type="molecule type" value="Genomic_DNA"/>
</dbReference>
<accession>A0A4U5U8L4</accession>
<evidence type="ECO:0000313" key="2">
    <source>
        <dbReference type="EMBL" id="TKS70673.1"/>
    </source>
</evidence>
<protein>
    <submittedName>
        <fullName evidence="2">G2/M phase-specific E3 ubiquitin-protein ligase</fullName>
    </submittedName>
</protein>
<sequence length="431" mass="47793">MPRNAGQPDGSEQQLNRTDQVLNCSSFLSLSEWKHRSSWEIAQAVRPCRAPHDARSRPPVSAGKNQLKTCTEYDGLTEDKFQAQGSSRSVAQSFFKEVILLPDHKVTHVPRRAKKAWLFENGHIRSALEFGCDWDSDRVMEAIKTAFQPAVEGCSGDEVIWCFDAPSIPADTLNMSTFAGVITIDETPAMSSGTPAISTGNTHGLSVGPTVNASGKRHDIFANRTSGVSHGPTQPSASGNSSSSTSYSTYLDLFEEEYLSDDPDLQEAISRSLDSNTSPDNVKVKTEHITDEETRSQVQSILQAENESHLQDAVAQASTLISLAGHNVRITLQNKAETALDLTHWYVLQRTRAPFERFRDGLMSLGVLDAIQRYPQQMKCLFLKAEKSLTAADVENLFRIIHSERGSNAFQEECRTLAFWQDYLQDAECKF</sequence>
<dbReference type="AlphaFoldDB" id="A0A4U5U8L4"/>
<organism evidence="2 3">
    <name type="scientific">Collichthys lucidus</name>
    <name type="common">Big head croaker</name>
    <name type="synonym">Sciaena lucida</name>
    <dbReference type="NCBI Taxonomy" id="240159"/>
    <lineage>
        <taxon>Eukaryota</taxon>
        <taxon>Metazoa</taxon>
        <taxon>Chordata</taxon>
        <taxon>Craniata</taxon>
        <taxon>Vertebrata</taxon>
        <taxon>Euteleostomi</taxon>
        <taxon>Actinopterygii</taxon>
        <taxon>Neopterygii</taxon>
        <taxon>Teleostei</taxon>
        <taxon>Neoteleostei</taxon>
        <taxon>Acanthomorphata</taxon>
        <taxon>Eupercaria</taxon>
        <taxon>Sciaenidae</taxon>
        <taxon>Collichthys</taxon>
    </lineage>
</organism>
<feature type="region of interest" description="Disordered" evidence="1">
    <location>
        <begin position="223"/>
        <end position="244"/>
    </location>
</feature>
<dbReference type="Proteomes" id="UP000298787">
    <property type="component" value="Chromosome 5"/>
</dbReference>
<gene>
    <name evidence="2" type="ORF">D9C73_005879</name>
</gene>
<evidence type="ECO:0000313" key="3">
    <source>
        <dbReference type="Proteomes" id="UP000298787"/>
    </source>
</evidence>
<feature type="compositionally biased region" description="Polar residues" evidence="1">
    <location>
        <begin position="223"/>
        <end position="240"/>
    </location>
</feature>
<evidence type="ECO:0000256" key="1">
    <source>
        <dbReference type="SAM" id="MobiDB-lite"/>
    </source>
</evidence>
<reference evidence="2 3" key="1">
    <citation type="submission" date="2019-01" db="EMBL/GenBank/DDBJ databases">
        <title>Genome Assembly of Collichthys lucidus.</title>
        <authorList>
            <person name="Cai M."/>
            <person name="Xiao S."/>
        </authorList>
    </citation>
    <scope>NUCLEOTIDE SEQUENCE [LARGE SCALE GENOMIC DNA]</scope>
    <source>
        <strain evidence="2">JT15FE1705JMU</strain>
        <tissue evidence="2">Muscle</tissue>
    </source>
</reference>
<name>A0A4U5U8L4_COLLU</name>